<gene>
    <name evidence="2" type="ORF">ABW05_30950</name>
</gene>
<dbReference type="RefSeq" id="WP_047036544.1">
    <property type="nucleotide sequence ID" value="NZ_LDCO01000003.1"/>
</dbReference>
<protein>
    <submittedName>
        <fullName evidence="2">Uncharacterized protein</fullName>
    </submittedName>
</protein>
<keyword evidence="3" id="KW-1185">Reference proteome</keyword>
<evidence type="ECO:0000313" key="2">
    <source>
        <dbReference type="EMBL" id="KLO47634.1"/>
    </source>
</evidence>
<feature type="region of interest" description="Disordered" evidence="1">
    <location>
        <begin position="226"/>
        <end position="249"/>
    </location>
</feature>
<comment type="caution">
    <text evidence="2">The sequence shown here is derived from an EMBL/GenBank/DDBJ whole genome shotgun (WGS) entry which is preliminary data.</text>
</comment>
<dbReference type="EMBL" id="LDPU01000003">
    <property type="protein sequence ID" value="KLO47634.1"/>
    <property type="molecule type" value="Genomic_DNA"/>
</dbReference>
<reference evidence="2 3" key="1">
    <citation type="submission" date="2015-05" db="EMBL/GenBank/DDBJ databases">
        <title>Genome sequence of Mycobacterium senegalense.</title>
        <authorList>
            <person name="Greninger A.L."/>
            <person name="Miller S."/>
        </authorList>
    </citation>
    <scope>NUCLEOTIDE SEQUENCE [LARGE SCALE GENOMIC DNA]</scope>
    <source>
        <strain evidence="2 3">CK2</strain>
    </source>
</reference>
<proteinExistence type="predicted"/>
<organism evidence="2 3">
    <name type="scientific">Mycolicibacterium senegalense</name>
    <dbReference type="NCBI Taxonomy" id="1796"/>
    <lineage>
        <taxon>Bacteria</taxon>
        <taxon>Bacillati</taxon>
        <taxon>Actinomycetota</taxon>
        <taxon>Actinomycetes</taxon>
        <taxon>Mycobacteriales</taxon>
        <taxon>Mycobacteriaceae</taxon>
        <taxon>Mycolicibacterium</taxon>
    </lineage>
</organism>
<sequence>MDPEHLTLSGIDTSRQLRTDDELLHLVMAIYGSRPEAQETNWLEWKSSLDLTKAPGRFAVAKAILGFANRSVDDALLTTGGVAYMVVGVEPRAAPGVVAIDHADLTPGIKIYASTPRFTPRSLQFAGVEVLVVVVEPPQPGDAIHTLQRQYDKFDAGAVFHRGPARTAPAGPKEMEMLLERHAQGARQPELDLKLRCIADPLYRLNIGREQVEEWLSRHEVYVRATSGEPPPPAPMPPEPSSAGGGLSLSSLFTGSTGLGSLHRLVDSNAAAAFDQRVKTYLAKLGRALPNHVLRAIVRDENANAVYFQVGNDTEDPVSGVQLTVRVPKNRVLVYTTSPRAGHWPEKPKWPDHLDQFRQQPAAWVGASVEDLVPIHSRSGSVTELDDLFEITWDVGDLRPGEWSRELDATIVAALTAPERLDVEIVARSMNRRGQVTSTETLAVSADEWTIDDFYAAEPY</sequence>
<name>A0ABR5FM77_9MYCO</name>
<feature type="compositionally biased region" description="Pro residues" evidence="1">
    <location>
        <begin position="229"/>
        <end position="240"/>
    </location>
</feature>
<accession>A0ABR5FM77</accession>
<evidence type="ECO:0000313" key="3">
    <source>
        <dbReference type="Proteomes" id="UP000036499"/>
    </source>
</evidence>
<evidence type="ECO:0000256" key="1">
    <source>
        <dbReference type="SAM" id="MobiDB-lite"/>
    </source>
</evidence>
<dbReference type="Proteomes" id="UP000036499">
    <property type="component" value="Unassembled WGS sequence"/>
</dbReference>